<evidence type="ECO:0000313" key="2">
    <source>
        <dbReference type="EMBL" id="CAA0096614.1"/>
    </source>
</evidence>
<evidence type="ECO:0000313" key="3">
    <source>
        <dbReference type="Proteomes" id="UP000430146"/>
    </source>
</evidence>
<feature type="transmembrane region" description="Helical" evidence="1">
    <location>
        <begin position="70"/>
        <end position="93"/>
    </location>
</feature>
<dbReference type="RefSeq" id="WP_234897302.1">
    <property type="nucleotide sequence ID" value="NZ_CACSIP010000005.1"/>
</dbReference>
<protein>
    <recommendedName>
        <fullName evidence="4">PH domain-containing protein</fullName>
    </recommendedName>
</protein>
<dbReference type="EMBL" id="CACSIP010000005">
    <property type="protein sequence ID" value="CAA0096614.1"/>
    <property type="molecule type" value="Genomic_DNA"/>
</dbReference>
<gene>
    <name evidence="2" type="ORF">AELLOGFF_03005</name>
</gene>
<keyword evidence="1" id="KW-0812">Transmembrane</keyword>
<accession>A0A5S9P092</accession>
<keyword evidence="1" id="KW-0472">Membrane</keyword>
<organism evidence="2 3">
    <name type="scientific">Mycolicibacterium vanbaalenii</name>
    <name type="common">Mycobacterium vanbaalenii</name>
    <dbReference type="NCBI Taxonomy" id="110539"/>
    <lineage>
        <taxon>Bacteria</taxon>
        <taxon>Bacillati</taxon>
        <taxon>Actinomycetota</taxon>
        <taxon>Actinomycetes</taxon>
        <taxon>Mycobacteriales</taxon>
        <taxon>Mycobacteriaceae</taxon>
        <taxon>Mycolicibacterium</taxon>
    </lineage>
</organism>
<keyword evidence="3" id="KW-1185">Reference proteome</keyword>
<name>A0A5S9P092_MYCVN</name>
<keyword evidence="1" id="KW-1133">Transmembrane helix</keyword>
<evidence type="ECO:0000256" key="1">
    <source>
        <dbReference type="SAM" id="Phobius"/>
    </source>
</evidence>
<dbReference type="Proteomes" id="UP000430146">
    <property type="component" value="Unassembled WGS sequence"/>
</dbReference>
<proteinExistence type="predicted"/>
<dbReference type="AlphaFoldDB" id="A0A5S9P092"/>
<sequence length="184" mass="19681">MAEPTEPVVIAEQGGLVVAEHGGAVLIIDRGNGPTEIMTYLLVVITLVFGGFGAVWIVHTSTDAPSSVPATLGASLLLIGIATAVIAGFLIGARRRTRQRPLSTFTPVAVIDRTHRVYRDRFGRFVVPLDQVRFTRRMQLTSSSPKLVAVTPAGTHLLKRGNPFGGGIGRVDEVLNHIVDARPN</sequence>
<reference evidence="2 3" key="1">
    <citation type="submission" date="2019-11" db="EMBL/GenBank/DDBJ databases">
        <authorList>
            <person name="Holert J."/>
        </authorList>
    </citation>
    <scope>NUCLEOTIDE SEQUENCE [LARGE SCALE GENOMIC DNA]</scope>
    <source>
        <strain evidence="2">BC8_1</strain>
    </source>
</reference>
<evidence type="ECO:0008006" key="4">
    <source>
        <dbReference type="Google" id="ProtNLM"/>
    </source>
</evidence>
<feature type="transmembrane region" description="Helical" evidence="1">
    <location>
        <begin position="37"/>
        <end position="58"/>
    </location>
</feature>